<keyword evidence="2" id="KW-0472">Membrane</keyword>
<reference evidence="3" key="1">
    <citation type="journal article" date="2015" name="Nature">
        <title>Complex archaea that bridge the gap between prokaryotes and eukaryotes.</title>
        <authorList>
            <person name="Spang A."/>
            <person name="Saw J.H."/>
            <person name="Jorgensen S.L."/>
            <person name="Zaremba-Niedzwiedzka K."/>
            <person name="Martijn J."/>
            <person name="Lind A.E."/>
            <person name="van Eijk R."/>
            <person name="Schleper C."/>
            <person name="Guy L."/>
            <person name="Ettema T.J."/>
        </authorList>
    </citation>
    <scope>NUCLEOTIDE SEQUENCE</scope>
</reference>
<evidence type="ECO:0000256" key="1">
    <source>
        <dbReference type="SAM" id="MobiDB-lite"/>
    </source>
</evidence>
<comment type="caution">
    <text evidence="3">The sequence shown here is derived from an EMBL/GenBank/DDBJ whole genome shotgun (WGS) entry which is preliminary data.</text>
</comment>
<accession>A0A0F9FQ87</accession>
<dbReference type="AlphaFoldDB" id="A0A0F9FQ87"/>
<keyword evidence="2" id="KW-0812">Transmembrane</keyword>
<feature type="transmembrane region" description="Helical" evidence="2">
    <location>
        <begin position="6"/>
        <end position="25"/>
    </location>
</feature>
<gene>
    <name evidence="3" type="ORF">LCGC14_2003320</name>
</gene>
<sequence>MDGEGFLVGGLILILVGEAVWIRCLTLKYYALQDMVGRASAQVAQHKIMVSDLKQLIEDDEDLDRCLRDEINGKAWARAREVEYEQNKARWDEDAGPDHIPWVPKENPK</sequence>
<feature type="region of interest" description="Disordered" evidence="1">
    <location>
        <begin position="87"/>
        <end position="109"/>
    </location>
</feature>
<proteinExistence type="predicted"/>
<feature type="compositionally biased region" description="Basic and acidic residues" evidence="1">
    <location>
        <begin position="87"/>
        <end position="97"/>
    </location>
</feature>
<evidence type="ECO:0000256" key="2">
    <source>
        <dbReference type="SAM" id="Phobius"/>
    </source>
</evidence>
<protein>
    <submittedName>
        <fullName evidence="3">Uncharacterized protein</fullName>
    </submittedName>
</protein>
<evidence type="ECO:0000313" key="3">
    <source>
        <dbReference type="EMBL" id="KKL80581.1"/>
    </source>
</evidence>
<keyword evidence="2" id="KW-1133">Transmembrane helix</keyword>
<dbReference type="EMBL" id="LAZR01022806">
    <property type="protein sequence ID" value="KKL80581.1"/>
    <property type="molecule type" value="Genomic_DNA"/>
</dbReference>
<organism evidence="3">
    <name type="scientific">marine sediment metagenome</name>
    <dbReference type="NCBI Taxonomy" id="412755"/>
    <lineage>
        <taxon>unclassified sequences</taxon>
        <taxon>metagenomes</taxon>
        <taxon>ecological metagenomes</taxon>
    </lineage>
</organism>
<name>A0A0F9FQ87_9ZZZZ</name>